<evidence type="ECO:0000259" key="2">
    <source>
        <dbReference type="Pfam" id="PF08486"/>
    </source>
</evidence>
<gene>
    <name evidence="3" type="ORF">SPACI_003120</name>
</gene>
<dbReference type="RefSeq" id="WP_093793876.1">
    <property type="nucleotide sequence ID" value="NZ_CP155571.1"/>
</dbReference>
<name>A0ABZ3IW71_SPOA4</name>
<proteinExistence type="predicted"/>
<accession>A0ABZ3IW71</accession>
<reference evidence="3" key="1">
    <citation type="submission" date="2024-05" db="EMBL/GenBank/DDBJ databases">
        <title>Isolation and characterization of Sporomusa carbonis sp. nov., a carboxydotrophic hydrogenogen in the genus of Sporomusa isolated from a charcoal burning pile.</title>
        <authorList>
            <person name="Boeer T."/>
            <person name="Rosenbaum F."/>
            <person name="Eysell L."/>
            <person name="Mueller V."/>
            <person name="Daniel R."/>
            <person name="Poehlein A."/>
        </authorList>
    </citation>
    <scope>NUCLEOTIDE SEQUENCE [LARGE SCALE GENOMIC DNA]</scope>
    <source>
        <strain evidence="3">DSM 3132</strain>
    </source>
</reference>
<feature type="region of interest" description="Disordered" evidence="1">
    <location>
        <begin position="30"/>
        <end position="56"/>
    </location>
</feature>
<dbReference type="Proteomes" id="UP000216052">
    <property type="component" value="Chromosome"/>
</dbReference>
<dbReference type="EMBL" id="CP155571">
    <property type="protein sequence ID" value="XFO70324.1"/>
    <property type="molecule type" value="Genomic_DNA"/>
</dbReference>
<keyword evidence="4" id="KW-1185">Reference proteome</keyword>
<dbReference type="Pfam" id="PF08486">
    <property type="entry name" value="SpoIID"/>
    <property type="match status" value="1"/>
</dbReference>
<feature type="compositionally biased region" description="Pro residues" evidence="1">
    <location>
        <begin position="30"/>
        <end position="40"/>
    </location>
</feature>
<evidence type="ECO:0000313" key="3">
    <source>
        <dbReference type="EMBL" id="XFO70324.1"/>
    </source>
</evidence>
<organism evidence="3 4">
    <name type="scientific">Sporomusa acidovorans (strain ATCC 49682 / DSM 3132 / Mol)</name>
    <dbReference type="NCBI Taxonomy" id="1123286"/>
    <lineage>
        <taxon>Bacteria</taxon>
        <taxon>Bacillati</taxon>
        <taxon>Bacillota</taxon>
        <taxon>Negativicutes</taxon>
        <taxon>Selenomonadales</taxon>
        <taxon>Sporomusaceae</taxon>
        <taxon>Sporomusa</taxon>
    </lineage>
</organism>
<sequence>MKNKTLNTALVVGIIAAFVTGVYTLLKPPAQKPTPAPAPAPMEQVPAPAPAPQPIAGVPQFDAAKYPNEPQIRVYLADKGTVETMPLEKYIEGVIAQEMEANWPMEALAAQAIASRTLTMSAIETGTIKKLHNADVSTSKEELQAFAPQKVNESVRQAVLKTRGEVLLYAGGLVNAIYSSCNGQIGATKEESFPKEIPHDTPYFQTTKDNCFTYAPEDIKFWTVKIPASQVAAAVGYDGDPADIRIVEKGPSGRILFIGADNKKIYGSDFRRAIGYDRLKSTLITDMTYEDGNFIFKGQGWGNGVGLCQWGAYTFAKEGKVAEDIICFYYPGAEVKKLWP</sequence>
<protein>
    <recommendedName>
        <fullName evidence="2">Sporulation stage II protein D amidase enhancer LytB N-terminal domain-containing protein</fullName>
    </recommendedName>
</protein>
<dbReference type="NCBIfam" id="TIGR02669">
    <property type="entry name" value="SpoIID_LytB"/>
    <property type="match status" value="1"/>
</dbReference>
<evidence type="ECO:0000256" key="1">
    <source>
        <dbReference type="SAM" id="MobiDB-lite"/>
    </source>
</evidence>
<dbReference type="InterPro" id="IPR013693">
    <property type="entry name" value="SpoIID/LytB_N"/>
</dbReference>
<feature type="domain" description="Sporulation stage II protein D amidase enhancer LytB N-terminal" evidence="2">
    <location>
        <begin position="80"/>
        <end position="169"/>
    </location>
</feature>
<evidence type="ECO:0000313" key="4">
    <source>
        <dbReference type="Proteomes" id="UP000216052"/>
    </source>
</evidence>
<dbReference type="InterPro" id="IPR013486">
    <property type="entry name" value="SpoIID/LytB"/>
</dbReference>